<dbReference type="Pfam" id="PF00127">
    <property type="entry name" value="Copper-bind"/>
    <property type="match status" value="1"/>
</dbReference>
<feature type="transmembrane region" description="Helical" evidence="5">
    <location>
        <begin position="52"/>
        <end position="69"/>
    </location>
</feature>
<dbReference type="AlphaFoldDB" id="A0A368L5C2"/>
<dbReference type="GO" id="GO:0005507">
    <property type="term" value="F:copper ion binding"/>
    <property type="evidence" value="ECO:0007669"/>
    <property type="project" value="InterPro"/>
</dbReference>
<comment type="caution">
    <text evidence="7">The sequence shown here is derived from an EMBL/GenBank/DDBJ whole genome shotgun (WGS) entry which is preliminary data.</text>
</comment>
<dbReference type="GO" id="GO:0042597">
    <property type="term" value="C:periplasmic space"/>
    <property type="evidence" value="ECO:0007669"/>
    <property type="project" value="UniProtKB-SubCell"/>
</dbReference>
<evidence type="ECO:0000259" key="6">
    <source>
        <dbReference type="Pfam" id="PF00127"/>
    </source>
</evidence>
<evidence type="ECO:0000313" key="7">
    <source>
        <dbReference type="EMBL" id="RCS58715.1"/>
    </source>
</evidence>
<evidence type="ECO:0000313" key="8">
    <source>
        <dbReference type="Proteomes" id="UP000252357"/>
    </source>
</evidence>
<evidence type="ECO:0000256" key="1">
    <source>
        <dbReference type="ARBA" id="ARBA00004418"/>
    </source>
</evidence>
<dbReference type="EMBL" id="QPGB01000002">
    <property type="protein sequence ID" value="RCS58715.1"/>
    <property type="molecule type" value="Genomic_DNA"/>
</dbReference>
<feature type="domain" description="Blue (type 1) copper" evidence="6">
    <location>
        <begin position="126"/>
        <end position="237"/>
    </location>
</feature>
<keyword evidence="5" id="KW-1133">Transmembrane helix</keyword>
<dbReference type="PANTHER" id="PTHR38439">
    <property type="entry name" value="AURACYANIN-B"/>
    <property type="match status" value="1"/>
</dbReference>
<feature type="transmembrane region" description="Helical" evidence="5">
    <location>
        <begin position="26"/>
        <end position="46"/>
    </location>
</feature>
<evidence type="ECO:0000256" key="2">
    <source>
        <dbReference type="ARBA" id="ARBA00022723"/>
    </source>
</evidence>
<dbReference type="Proteomes" id="UP000252357">
    <property type="component" value="Unassembled WGS sequence"/>
</dbReference>
<dbReference type="InterPro" id="IPR050845">
    <property type="entry name" value="Cu-binding_ET"/>
</dbReference>
<dbReference type="GO" id="GO:0009055">
    <property type="term" value="F:electron transfer activity"/>
    <property type="evidence" value="ECO:0007669"/>
    <property type="project" value="InterPro"/>
</dbReference>
<evidence type="ECO:0000256" key="4">
    <source>
        <dbReference type="ARBA" id="ARBA00023008"/>
    </source>
</evidence>
<keyword evidence="4" id="KW-0186">Copper</keyword>
<dbReference type="CDD" id="cd04211">
    <property type="entry name" value="Cupredoxin_like_2"/>
    <property type="match status" value="1"/>
</dbReference>
<gene>
    <name evidence="7" type="ORF">DU000_06845</name>
</gene>
<keyword evidence="5" id="KW-0472">Membrane</keyword>
<dbReference type="OrthoDB" id="9816061at2"/>
<name>A0A368L5C2_9BURK</name>
<dbReference type="InterPro" id="IPR008972">
    <property type="entry name" value="Cupredoxin"/>
</dbReference>
<reference evidence="7 8" key="1">
    <citation type="journal article" date="2018" name="Int. J. Syst. Evol. Microbiol.">
        <title>Parvibium lacunae gen. nov., sp. nov., a new member of the family Alcaligenaceae isolated from a freshwater pond.</title>
        <authorList>
            <person name="Chen W.M."/>
            <person name="Xie P.B."/>
            <person name="Hsu M.Y."/>
            <person name="Sheu S.Y."/>
        </authorList>
    </citation>
    <scope>NUCLEOTIDE SEQUENCE [LARGE SCALE GENOMIC DNA]</scope>
    <source>
        <strain evidence="7 8">KMB9</strain>
    </source>
</reference>
<evidence type="ECO:0000256" key="5">
    <source>
        <dbReference type="SAM" id="Phobius"/>
    </source>
</evidence>
<organism evidence="7 8">
    <name type="scientific">Parvibium lacunae</name>
    <dbReference type="NCBI Taxonomy" id="1888893"/>
    <lineage>
        <taxon>Bacteria</taxon>
        <taxon>Pseudomonadati</taxon>
        <taxon>Pseudomonadota</taxon>
        <taxon>Betaproteobacteria</taxon>
        <taxon>Burkholderiales</taxon>
        <taxon>Alcaligenaceae</taxon>
        <taxon>Parvibium</taxon>
    </lineage>
</organism>
<dbReference type="PANTHER" id="PTHR38439:SF3">
    <property type="entry name" value="COPPER-RESISTANT CUPROPROTEIN COPI"/>
    <property type="match status" value="1"/>
</dbReference>
<comment type="subcellular location">
    <subcellularLocation>
        <location evidence="1">Periplasm</location>
    </subcellularLocation>
</comment>
<sequence length="256" mass="27951">MVAFVLGTWLDHQHGEENARSLFQQILIGALFSIGLGFFTGGLQHFPDSPGRSLWVVPLGFTVSIFALAQIQQIRWQRRAWLYAVLASAVVLAGSYATYRVYAGHADDHSHSLIGEPGQAANVTHTMSMDMNDTMRFSHDDIEVTQGDTIRFVIRNTGKLPHEFVLGTREELAAHAKEMAEHAAQGHAMPHDEPNMLSVAPGETKTLIWQFTQPGVVDFACLIAGHFEAGMKGRVVVRANPALQASGGHSHGGHSH</sequence>
<keyword evidence="2" id="KW-0479">Metal-binding</keyword>
<feature type="transmembrane region" description="Helical" evidence="5">
    <location>
        <begin position="81"/>
        <end position="102"/>
    </location>
</feature>
<protein>
    <recommendedName>
        <fullName evidence="6">Blue (type 1) copper domain-containing protein</fullName>
    </recommendedName>
</protein>
<dbReference type="InterPro" id="IPR000923">
    <property type="entry name" value="BlueCu_1"/>
</dbReference>
<keyword evidence="3" id="KW-0574">Periplasm</keyword>
<accession>A0A368L5C2</accession>
<dbReference type="SUPFAM" id="SSF49503">
    <property type="entry name" value="Cupredoxins"/>
    <property type="match status" value="1"/>
</dbReference>
<dbReference type="Gene3D" id="2.60.40.420">
    <property type="entry name" value="Cupredoxins - blue copper proteins"/>
    <property type="match status" value="1"/>
</dbReference>
<keyword evidence="5" id="KW-0812">Transmembrane</keyword>
<proteinExistence type="predicted"/>
<keyword evidence="8" id="KW-1185">Reference proteome</keyword>
<evidence type="ECO:0000256" key="3">
    <source>
        <dbReference type="ARBA" id="ARBA00022764"/>
    </source>
</evidence>